<dbReference type="InterPro" id="IPR004358">
    <property type="entry name" value="Sig_transdc_His_kin-like_C"/>
</dbReference>
<evidence type="ECO:0000256" key="9">
    <source>
        <dbReference type="ARBA" id="ARBA00023012"/>
    </source>
</evidence>
<dbReference type="CDD" id="cd06225">
    <property type="entry name" value="HAMP"/>
    <property type="match status" value="1"/>
</dbReference>
<dbReference type="Pfam" id="PF00672">
    <property type="entry name" value="HAMP"/>
    <property type="match status" value="1"/>
</dbReference>
<dbReference type="CDD" id="cd00075">
    <property type="entry name" value="HATPase"/>
    <property type="match status" value="1"/>
</dbReference>
<dbReference type="PRINTS" id="PR00344">
    <property type="entry name" value="BCTRLSENSOR"/>
</dbReference>
<dbReference type="InterPro" id="IPR003661">
    <property type="entry name" value="HisK_dim/P_dom"/>
</dbReference>
<comment type="subcellular location">
    <subcellularLocation>
        <location evidence="2">Membrane</location>
        <topology evidence="2">Multi-pass membrane protein</topology>
    </subcellularLocation>
</comment>
<feature type="domain" description="Histidine kinase" evidence="12">
    <location>
        <begin position="241"/>
        <end position="457"/>
    </location>
</feature>
<dbReference type="SMART" id="SM00388">
    <property type="entry name" value="HisKA"/>
    <property type="match status" value="1"/>
</dbReference>
<proteinExistence type="predicted"/>
<dbReference type="InterPro" id="IPR005467">
    <property type="entry name" value="His_kinase_dom"/>
</dbReference>
<keyword evidence="8 11" id="KW-1133">Transmembrane helix</keyword>
<evidence type="ECO:0000256" key="3">
    <source>
        <dbReference type="ARBA" id="ARBA00012438"/>
    </source>
</evidence>
<evidence type="ECO:0000256" key="1">
    <source>
        <dbReference type="ARBA" id="ARBA00000085"/>
    </source>
</evidence>
<dbReference type="Gene3D" id="3.30.565.10">
    <property type="entry name" value="Histidine kinase-like ATPase, C-terminal domain"/>
    <property type="match status" value="1"/>
</dbReference>
<dbReference type="CDD" id="cd00082">
    <property type="entry name" value="HisKA"/>
    <property type="match status" value="1"/>
</dbReference>
<gene>
    <name evidence="14" type="ORF">EPD60_14265</name>
</gene>
<dbReference type="GO" id="GO:0005886">
    <property type="term" value="C:plasma membrane"/>
    <property type="evidence" value="ECO:0007669"/>
    <property type="project" value="TreeGrafter"/>
</dbReference>
<dbReference type="Proteomes" id="UP000295334">
    <property type="component" value="Unassembled WGS sequence"/>
</dbReference>
<evidence type="ECO:0000256" key="7">
    <source>
        <dbReference type="ARBA" id="ARBA00022777"/>
    </source>
</evidence>
<sequence>MPVRFRITILFSFLVFLILGLVCGGIYYSSYEVRIKAIQNRLTIRALNTARLLSRSEVFNQRLVLQIDSLRTVTYAGNVIEAYDQRLEKVYSFTDRPGDTVAVAPGLLREAMNKGQVYFISGKKEAVAYYYNDPRMQLVLVSAGEDSEGKQNLVRLRRLLILAFLAGNALVLIAGYIFSYRLLRPVRRITADVAEISAHNLARRLEAGHPRDEWSRLANTLNDLLNRLQESFEMQRRFISNASHELSTPLTSISSQLEVALLRERAAGDYRQVMSSIYQDVQHMSKLTQTLLEFAKASGDAGGLDIRLIRVDEVLLRLPAAVSKADAAYSMTLHFEEVPEDAARLLVYGNEALLFTAFQNMVLNACKYSPNHQARVILESADRELLVKVCDDGVGIPPEHIGQIFQPFFRVEENLQGGFGLGLPLARRIIGLHKGHIEVSSAPGKGTCFAVRLPPAYEPGTGPV</sequence>
<evidence type="ECO:0000256" key="6">
    <source>
        <dbReference type="ARBA" id="ARBA00022692"/>
    </source>
</evidence>
<dbReference type="PROSITE" id="PS50109">
    <property type="entry name" value="HIS_KIN"/>
    <property type="match status" value="1"/>
</dbReference>
<keyword evidence="7 14" id="KW-0418">Kinase</keyword>
<keyword evidence="15" id="KW-1185">Reference proteome</keyword>
<evidence type="ECO:0000256" key="2">
    <source>
        <dbReference type="ARBA" id="ARBA00004141"/>
    </source>
</evidence>
<evidence type="ECO:0000313" key="14">
    <source>
        <dbReference type="EMBL" id="TCJ12437.1"/>
    </source>
</evidence>
<keyword evidence="6 11" id="KW-0812">Transmembrane</keyword>
<name>A0A4R1B6R7_9BACT</name>
<dbReference type="SUPFAM" id="SSF55874">
    <property type="entry name" value="ATPase domain of HSP90 chaperone/DNA topoisomerase II/histidine kinase"/>
    <property type="match status" value="1"/>
</dbReference>
<dbReference type="Pfam" id="PF02518">
    <property type="entry name" value="HATPase_c"/>
    <property type="match status" value="1"/>
</dbReference>
<comment type="caution">
    <text evidence="14">The sequence shown here is derived from an EMBL/GenBank/DDBJ whole genome shotgun (WGS) entry which is preliminary data.</text>
</comment>
<protein>
    <recommendedName>
        <fullName evidence="3">histidine kinase</fullName>
        <ecNumber evidence="3">2.7.13.3</ecNumber>
    </recommendedName>
</protein>
<dbReference type="OrthoDB" id="594725at2"/>
<evidence type="ECO:0000256" key="8">
    <source>
        <dbReference type="ARBA" id="ARBA00022989"/>
    </source>
</evidence>
<evidence type="ECO:0000313" key="15">
    <source>
        <dbReference type="Proteomes" id="UP000295334"/>
    </source>
</evidence>
<dbReference type="AlphaFoldDB" id="A0A4R1B6R7"/>
<feature type="transmembrane region" description="Helical" evidence="11">
    <location>
        <begin position="6"/>
        <end position="28"/>
    </location>
</feature>
<comment type="catalytic activity">
    <reaction evidence="1">
        <text>ATP + protein L-histidine = ADP + protein N-phospho-L-histidine.</text>
        <dbReference type="EC" id="2.7.13.3"/>
    </reaction>
</comment>
<dbReference type="PROSITE" id="PS50885">
    <property type="entry name" value="HAMP"/>
    <property type="match status" value="1"/>
</dbReference>
<dbReference type="InterPro" id="IPR036890">
    <property type="entry name" value="HATPase_C_sf"/>
</dbReference>
<keyword evidence="4" id="KW-0597">Phosphoprotein</keyword>
<feature type="domain" description="HAMP" evidence="13">
    <location>
        <begin position="180"/>
        <end position="233"/>
    </location>
</feature>
<dbReference type="InterPro" id="IPR003594">
    <property type="entry name" value="HATPase_dom"/>
</dbReference>
<dbReference type="GO" id="GO:0000155">
    <property type="term" value="F:phosphorelay sensor kinase activity"/>
    <property type="evidence" value="ECO:0007669"/>
    <property type="project" value="InterPro"/>
</dbReference>
<dbReference type="PANTHER" id="PTHR45436">
    <property type="entry name" value="SENSOR HISTIDINE KINASE YKOH"/>
    <property type="match status" value="1"/>
</dbReference>
<dbReference type="InterPro" id="IPR050428">
    <property type="entry name" value="TCS_sensor_his_kinase"/>
</dbReference>
<evidence type="ECO:0000259" key="12">
    <source>
        <dbReference type="PROSITE" id="PS50109"/>
    </source>
</evidence>
<evidence type="ECO:0000259" key="13">
    <source>
        <dbReference type="PROSITE" id="PS50885"/>
    </source>
</evidence>
<dbReference type="RefSeq" id="WP_131450196.1">
    <property type="nucleotide sequence ID" value="NZ_SJZI01000050.1"/>
</dbReference>
<dbReference type="SUPFAM" id="SSF47384">
    <property type="entry name" value="Homodimeric domain of signal transducing histidine kinase"/>
    <property type="match status" value="1"/>
</dbReference>
<evidence type="ECO:0000256" key="11">
    <source>
        <dbReference type="SAM" id="Phobius"/>
    </source>
</evidence>
<dbReference type="InterPro" id="IPR036097">
    <property type="entry name" value="HisK_dim/P_sf"/>
</dbReference>
<evidence type="ECO:0000256" key="5">
    <source>
        <dbReference type="ARBA" id="ARBA00022679"/>
    </source>
</evidence>
<dbReference type="Pfam" id="PF00512">
    <property type="entry name" value="HisKA"/>
    <property type="match status" value="1"/>
</dbReference>
<dbReference type="PANTHER" id="PTHR45436:SF15">
    <property type="entry name" value="SENSOR HISTIDINE KINASE CUSS"/>
    <property type="match status" value="1"/>
</dbReference>
<reference evidence="14 15" key="1">
    <citation type="submission" date="2019-03" db="EMBL/GenBank/DDBJ databases">
        <authorList>
            <person name="Kim M.K.M."/>
        </authorList>
    </citation>
    <scope>NUCLEOTIDE SEQUENCE [LARGE SCALE GENOMIC DNA]</scope>
    <source>
        <strain evidence="14 15">17J68-12</strain>
    </source>
</reference>
<dbReference type="EMBL" id="SJZI01000050">
    <property type="protein sequence ID" value="TCJ12437.1"/>
    <property type="molecule type" value="Genomic_DNA"/>
</dbReference>
<evidence type="ECO:0000256" key="4">
    <source>
        <dbReference type="ARBA" id="ARBA00022553"/>
    </source>
</evidence>
<keyword evidence="10 11" id="KW-0472">Membrane</keyword>
<dbReference type="EC" id="2.7.13.3" evidence="3"/>
<dbReference type="SMART" id="SM00387">
    <property type="entry name" value="HATPase_c"/>
    <property type="match status" value="1"/>
</dbReference>
<evidence type="ECO:0000256" key="10">
    <source>
        <dbReference type="ARBA" id="ARBA00023136"/>
    </source>
</evidence>
<dbReference type="SMART" id="SM00304">
    <property type="entry name" value="HAMP"/>
    <property type="match status" value="1"/>
</dbReference>
<dbReference type="SUPFAM" id="SSF158472">
    <property type="entry name" value="HAMP domain-like"/>
    <property type="match status" value="1"/>
</dbReference>
<dbReference type="FunFam" id="1.10.287.130:FF:000001">
    <property type="entry name" value="Two-component sensor histidine kinase"/>
    <property type="match status" value="1"/>
</dbReference>
<keyword evidence="5" id="KW-0808">Transferase</keyword>
<dbReference type="Gene3D" id="6.10.340.10">
    <property type="match status" value="1"/>
</dbReference>
<accession>A0A4R1B6R7</accession>
<keyword evidence="9" id="KW-0902">Two-component regulatory system</keyword>
<dbReference type="Gene3D" id="1.10.287.130">
    <property type="match status" value="1"/>
</dbReference>
<organism evidence="14 15">
    <name type="scientific">Flaviaesturariibacter flavus</name>
    <dbReference type="NCBI Taxonomy" id="2502780"/>
    <lineage>
        <taxon>Bacteria</taxon>
        <taxon>Pseudomonadati</taxon>
        <taxon>Bacteroidota</taxon>
        <taxon>Chitinophagia</taxon>
        <taxon>Chitinophagales</taxon>
        <taxon>Chitinophagaceae</taxon>
        <taxon>Flaviaestuariibacter</taxon>
    </lineage>
</organism>
<dbReference type="InterPro" id="IPR003660">
    <property type="entry name" value="HAMP_dom"/>
</dbReference>
<feature type="transmembrane region" description="Helical" evidence="11">
    <location>
        <begin position="159"/>
        <end position="178"/>
    </location>
</feature>